<accession>A0A3E1NSY0</accession>
<reference evidence="2 3" key="1">
    <citation type="submission" date="2018-08" db="EMBL/GenBank/DDBJ databases">
        <title>Chitinophaga sp. K20C18050901, a novel bacterium isolated from forest soil.</title>
        <authorList>
            <person name="Wang C."/>
        </authorList>
    </citation>
    <scope>NUCLEOTIDE SEQUENCE [LARGE SCALE GENOMIC DNA]</scope>
    <source>
        <strain evidence="2 3">K20C18050901</strain>
    </source>
</reference>
<dbReference type="InterPro" id="IPR002816">
    <property type="entry name" value="TraB/PrgY/GumN_fam"/>
</dbReference>
<keyword evidence="1" id="KW-0732">Signal</keyword>
<dbReference type="Proteomes" id="UP000261174">
    <property type="component" value="Unassembled WGS sequence"/>
</dbReference>
<name>A0A3E1NSY0_9BACT</name>
<dbReference type="RefSeq" id="WP_116857349.1">
    <property type="nucleotide sequence ID" value="NZ_QTJV01000017.1"/>
</dbReference>
<evidence type="ECO:0000313" key="3">
    <source>
        <dbReference type="Proteomes" id="UP000261174"/>
    </source>
</evidence>
<evidence type="ECO:0000256" key="1">
    <source>
        <dbReference type="SAM" id="SignalP"/>
    </source>
</evidence>
<proteinExistence type="predicted"/>
<dbReference type="EMBL" id="QTJV01000017">
    <property type="protein sequence ID" value="RFM31035.1"/>
    <property type="molecule type" value="Genomic_DNA"/>
</dbReference>
<protein>
    <recommendedName>
        <fullName evidence="4">DUF3857 domain-containing protein</fullName>
    </recommendedName>
</protein>
<organism evidence="2 3">
    <name type="scientific">Chitinophaga silvisoli</name>
    <dbReference type="NCBI Taxonomy" id="2291814"/>
    <lineage>
        <taxon>Bacteria</taxon>
        <taxon>Pseudomonadati</taxon>
        <taxon>Bacteroidota</taxon>
        <taxon>Chitinophagia</taxon>
        <taxon>Chitinophagales</taxon>
        <taxon>Chitinophagaceae</taxon>
        <taxon>Chitinophaga</taxon>
    </lineage>
</organism>
<evidence type="ECO:0000313" key="2">
    <source>
        <dbReference type="EMBL" id="RFM31035.1"/>
    </source>
</evidence>
<sequence>MKITHTLLLLLLALPSTAQQTLWRISSPQTKQASYLFGTTYSNAPNAFNFNDSVLVAFRKSKGFAMETNYDSLFQYLSIAKYEEGTNNPIRSILSKEEYAFADSLVFKRRREHIEDLQTKHLTVVASRITGDKILPLVGPEYPQFWLSLQADKLGKTTYGLEKAQNQVKVLFPDTVLPAFKKYFLSRIGYLSADGTTPDQHLESRAEEMAANFIRLSRTTSIFAAIDTLYIPGLIQQLRRQGYKVTPVNAATTDRAKQDRAQLENDTWFALNKPEEGFSVLLPSYPKKSRSADLENEKYYIGGNKTSGGIVAIRELTDMAIPRDTIVAEILKKYTKKQKLASIPTKHIVYKRHNGIEISVREKEGMFSLRMFLVNNRVFTFIYAGQDTIDRDRLFNSVKLYDIRPQTVYDSFTVRGGAATVLMPANRFSYREATYTHVYKAADYAQHISYFLRTELPPAGGQADDGTMSLTEETRSPLANASKIDSISYQKNGLPVYTVKYKQLNGFMSRQDVIKRGTATFTLISTYDPRQTDSNYVNRFFNSFQLRPVQSNAEWETFTDNDSSFTIKTPAYMRFNILAIGWDHLAGASRKVYTAWDTASQARYRVSVISFDENEQAAVSSGFMSADADQTIISSTNYKTGDLPTWELTLQAKNHYTREYRKALISGQKAYIIQAFLPEEMASTGYGQRFLNSFRLLKSEAMQQ</sequence>
<dbReference type="OrthoDB" id="9798714at2"/>
<keyword evidence="3" id="KW-1185">Reference proteome</keyword>
<dbReference type="Pfam" id="PF01963">
    <property type="entry name" value="TraB_PrgY_gumN"/>
    <property type="match status" value="1"/>
</dbReference>
<comment type="caution">
    <text evidence="2">The sequence shown here is derived from an EMBL/GenBank/DDBJ whole genome shotgun (WGS) entry which is preliminary data.</text>
</comment>
<evidence type="ECO:0008006" key="4">
    <source>
        <dbReference type="Google" id="ProtNLM"/>
    </source>
</evidence>
<feature type="signal peptide" evidence="1">
    <location>
        <begin position="1"/>
        <end position="18"/>
    </location>
</feature>
<dbReference type="AlphaFoldDB" id="A0A3E1NSY0"/>
<feature type="chain" id="PRO_5017591392" description="DUF3857 domain-containing protein" evidence="1">
    <location>
        <begin position="19"/>
        <end position="704"/>
    </location>
</feature>
<gene>
    <name evidence="2" type="ORF">DXN04_31215</name>
</gene>